<keyword evidence="2" id="KW-1185">Reference proteome</keyword>
<name>A0ACC2R262_9NEOP</name>
<protein>
    <submittedName>
        <fullName evidence="1">Uncharacterized protein</fullName>
    </submittedName>
</protein>
<evidence type="ECO:0000313" key="1">
    <source>
        <dbReference type="EMBL" id="KAJ8730961.1"/>
    </source>
</evidence>
<organism evidence="1 2">
    <name type="scientific">Mythimna loreyi</name>
    <dbReference type="NCBI Taxonomy" id="667449"/>
    <lineage>
        <taxon>Eukaryota</taxon>
        <taxon>Metazoa</taxon>
        <taxon>Ecdysozoa</taxon>
        <taxon>Arthropoda</taxon>
        <taxon>Hexapoda</taxon>
        <taxon>Insecta</taxon>
        <taxon>Pterygota</taxon>
        <taxon>Neoptera</taxon>
        <taxon>Endopterygota</taxon>
        <taxon>Lepidoptera</taxon>
        <taxon>Glossata</taxon>
        <taxon>Ditrysia</taxon>
        <taxon>Noctuoidea</taxon>
        <taxon>Noctuidae</taxon>
        <taxon>Noctuinae</taxon>
        <taxon>Hadenini</taxon>
        <taxon>Mythimna</taxon>
    </lineage>
</organism>
<comment type="caution">
    <text evidence="1">The sequence shown here is derived from an EMBL/GenBank/DDBJ whole genome shotgun (WGS) entry which is preliminary data.</text>
</comment>
<dbReference type="EMBL" id="CM056788">
    <property type="protein sequence ID" value="KAJ8730961.1"/>
    <property type="molecule type" value="Genomic_DNA"/>
</dbReference>
<gene>
    <name evidence="1" type="ORF">PYW08_002374</name>
</gene>
<dbReference type="Proteomes" id="UP001231649">
    <property type="component" value="Chromosome 12"/>
</dbReference>
<evidence type="ECO:0000313" key="2">
    <source>
        <dbReference type="Proteomes" id="UP001231649"/>
    </source>
</evidence>
<accession>A0ACC2R262</accession>
<sequence>MLLLVFNQYFHGSRDNIILTMFLLLYFLLFCSLVLGLHLYFRYNYGGRLINKIKGPKTMFLFGNIFDIFITPVQMFYYQIEWRKSFGSLWKLYGLSFRAVYLYKPEEIEVILSSTRYIGKSHPYTFLYPWLHEGLLTSAGEKWQHRRKMLTPAFHFLILKRFFATFCDHTQKLMDTIQNEVNKDESDLLPLISKATLGVICETAMGTTTRDDGDSLANKYFKPIHTLSLTMLHRVTRIWFYSDAMFQFSKFAKIQKDALNTLEKFTTQIIQERREYRKNNNISTESTDDVEDNVYGKKAKLAMLDLLLDEEKKGNIDEMGIKEEVDTFMFEGHDTTATAICFMIMRLANEPDIQDKIAEEMKSIFGDSQRQLTIEDLSKMKYLECCIKESLRVYPSVPFISRFITEDVKIGEHTVPYNTMCNFNVFDIHRNPEIFPDPEKFIPERFLPENCISRHPYAYIPFSAGPRNCIGQKFALMELKTIMSSLLRRFKLEPVTKPEDLIFTSDVVLRTTHPIYVRFRNRISAS</sequence>
<reference evidence="1" key="1">
    <citation type="submission" date="2023-03" db="EMBL/GenBank/DDBJ databases">
        <title>Chromosome-level genomes of two armyworms, Mythimna separata and Mythimna loreyi, provide insights into the biosynthesis and reception of sex pheromones.</title>
        <authorList>
            <person name="Zhao H."/>
        </authorList>
    </citation>
    <scope>NUCLEOTIDE SEQUENCE</scope>
    <source>
        <strain evidence="1">BeijingLab</strain>
    </source>
</reference>
<proteinExistence type="predicted"/>